<protein>
    <recommendedName>
        <fullName evidence="3">Lipoprotein</fullName>
    </recommendedName>
</protein>
<gene>
    <name evidence="1" type="ORF">GCM10010201_23940</name>
</gene>
<accession>A0ABP6AVE4</accession>
<dbReference type="RefSeq" id="WP_344172292.1">
    <property type="nucleotide sequence ID" value="NZ_BAAARY010000010.1"/>
</dbReference>
<evidence type="ECO:0008006" key="3">
    <source>
        <dbReference type="Google" id="ProtNLM"/>
    </source>
</evidence>
<sequence>MPIDPEPPAAHRPTGTGRWLVVLAVGATLTAGCRPVADADRGFDQAQLVNTLASRVAVGEQRDHTAEYQALGGPAWVTRQATPPRTVYRHPDGLLMVDRKATTECDAGAAVTCRRSLPPTGGANPRADLFDEPGATALVPPRLVISLLTAAAMDPSATIEQGRSSVAGEPATCVRASGLTGAPAPGFAACLTDGGVLASFDATVNGRTLSIRLSRLTDRADVARFALPAGSVVVDERPPGAR</sequence>
<reference evidence="2" key="1">
    <citation type="journal article" date="2019" name="Int. J. Syst. Evol. Microbiol.">
        <title>The Global Catalogue of Microorganisms (GCM) 10K type strain sequencing project: providing services to taxonomists for standard genome sequencing and annotation.</title>
        <authorList>
            <consortium name="The Broad Institute Genomics Platform"/>
            <consortium name="The Broad Institute Genome Sequencing Center for Infectious Disease"/>
            <person name="Wu L."/>
            <person name="Ma J."/>
        </authorList>
    </citation>
    <scope>NUCLEOTIDE SEQUENCE [LARGE SCALE GENOMIC DNA]</scope>
    <source>
        <strain evidence="2">JCM 3367</strain>
    </source>
</reference>
<keyword evidence="2" id="KW-1185">Reference proteome</keyword>
<organism evidence="1 2">
    <name type="scientific">Pilimelia columellifera subsp. columellifera</name>
    <dbReference type="NCBI Taxonomy" id="706583"/>
    <lineage>
        <taxon>Bacteria</taxon>
        <taxon>Bacillati</taxon>
        <taxon>Actinomycetota</taxon>
        <taxon>Actinomycetes</taxon>
        <taxon>Micromonosporales</taxon>
        <taxon>Micromonosporaceae</taxon>
        <taxon>Pilimelia</taxon>
    </lineage>
</organism>
<dbReference type="Proteomes" id="UP001499978">
    <property type="component" value="Unassembled WGS sequence"/>
</dbReference>
<dbReference type="EMBL" id="BAAARY010000010">
    <property type="protein sequence ID" value="GAA2524597.1"/>
    <property type="molecule type" value="Genomic_DNA"/>
</dbReference>
<evidence type="ECO:0000313" key="2">
    <source>
        <dbReference type="Proteomes" id="UP001499978"/>
    </source>
</evidence>
<proteinExistence type="predicted"/>
<evidence type="ECO:0000313" key="1">
    <source>
        <dbReference type="EMBL" id="GAA2524597.1"/>
    </source>
</evidence>
<name>A0ABP6AVE4_9ACTN</name>
<comment type="caution">
    <text evidence="1">The sequence shown here is derived from an EMBL/GenBank/DDBJ whole genome shotgun (WGS) entry which is preliminary data.</text>
</comment>